<accession>W3XF85</accession>
<feature type="compositionally biased region" description="Acidic residues" evidence="1">
    <location>
        <begin position="440"/>
        <end position="454"/>
    </location>
</feature>
<feature type="domain" description="AAA+ ATPase" evidence="2">
    <location>
        <begin position="721"/>
        <end position="848"/>
    </location>
</feature>
<feature type="region of interest" description="Disordered" evidence="1">
    <location>
        <begin position="1"/>
        <end position="40"/>
    </location>
</feature>
<dbReference type="Proteomes" id="UP000030651">
    <property type="component" value="Unassembled WGS sequence"/>
</dbReference>
<organism evidence="3 4">
    <name type="scientific">Pestalotiopsis fici (strain W106-1 / CGMCC3.15140)</name>
    <dbReference type="NCBI Taxonomy" id="1229662"/>
    <lineage>
        <taxon>Eukaryota</taxon>
        <taxon>Fungi</taxon>
        <taxon>Dikarya</taxon>
        <taxon>Ascomycota</taxon>
        <taxon>Pezizomycotina</taxon>
        <taxon>Sordariomycetes</taxon>
        <taxon>Xylariomycetidae</taxon>
        <taxon>Amphisphaeriales</taxon>
        <taxon>Sporocadaceae</taxon>
        <taxon>Pestalotiopsis</taxon>
    </lineage>
</organism>
<feature type="compositionally biased region" description="Polar residues" evidence="1">
    <location>
        <begin position="1030"/>
        <end position="1045"/>
    </location>
</feature>
<feature type="region of interest" description="Disordered" evidence="1">
    <location>
        <begin position="421"/>
        <end position="457"/>
    </location>
</feature>
<dbReference type="SUPFAM" id="SSF52540">
    <property type="entry name" value="P-loop containing nucleoside triphosphate hydrolases"/>
    <property type="match status" value="1"/>
</dbReference>
<dbReference type="EMBL" id="KI912110">
    <property type="protein sequence ID" value="ETS84738.1"/>
    <property type="molecule type" value="Genomic_DNA"/>
</dbReference>
<dbReference type="InterPro" id="IPR054289">
    <property type="entry name" value="DUF7025"/>
</dbReference>
<dbReference type="GO" id="GO:0005524">
    <property type="term" value="F:ATP binding"/>
    <property type="evidence" value="ECO:0007669"/>
    <property type="project" value="InterPro"/>
</dbReference>
<dbReference type="Pfam" id="PF22942">
    <property type="entry name" value="DUF7025"/>
    <property type="match status" value="1"/>
</dbReference>
<keyword evidence="4" id="KW-1185">Reference proteome</keyword>
<dbReference type="KEGG" id="pfy:PFICI_02763"/>
<dbReference type="RefSeq" id="XP_007829535.1">
    <property type="nucleotide sequence ID" value="XM_007831344.1"/>
</dbReference>
<feature type="region of interest" description="Disordered" evidence="1">
    <location>
        <begin position="314"/>
        <end position="340"/>
    </location>
</feature>
<dbReference type="Gene3D" id="3.40.50.300">
    <property type="entry name" value="P-loop containing nucleotide triphosphate hydrolases"/>
    <property type="match status" value="1"/>
</dbReference>
<dbReference type="OrthoDB" id="10042665at2759"/>
<evidence type="ECO:0000259" key="2">
    <source>
        <dbReference type="SMART" id="SM00382"/>
    </source>
</evidence>
<dbReference type="Pfam" id="PF00004">
    <property type="entry name" value="AAA"/>
    <property type="match status" value="1"/>
</dbReference>
<dbReference type="GeneID" id="19267776"/>
<feature type="compositionally biased region" description="Low complexity" evidence="1">
    <location>
        <begin position="315"/>
        <end position="324"/>
    </location>
</feature>
<feature type="region of interest" description="Disordered" evidence="1">
    <location>
        <begin position="1005"/>
        <end position="1180"/>
    </location>
</feature>
<dbReference type="eggNOG" id="KOG0742">
    <property type="taxonomic scope" value="Eukaryota"/>
</dbReference>
<proteinExistence type="predicted"/>
<gene>
    <name evidence="3" type="ORF">PFICI_02763</name>
</gene>
<dbReference type="Pfam" id="PF23232">
    <property type="entry name" value="AAA_lid_13"/>
    <property type="match status" value="1"/>
</dbReference>
<protein>
    <recommendedName>
        <fullName evidence="2">AAA+ ATPase domain-containing protein</fullName>
    </recommendedName>
</protein>
<feature type="compositionally biased region" description="Polar residues" evidence="1">
    <location>
        <begin position="1153"/>
        <end position="1171"/>
    </location>
</feature>
<dbReference type="PANTHER" id="PTHR46411:SF2">
    <property type="entry name" value="AAA+ ATPASE DOMAIN-CONTAINING PROTEIN"/>
    <property type="match status" value="1"/>
</dbReference>
<name>W3XF85_PESFW</name>
<dbReference type="SMART" id="SM00382">
    <property type="entry name" value="AAA"/>
    <property type="match status" value="1"/>
</dbReference>
<reference evidence="4" key="1">
    <citation type="journal article" date="2015" name="BMC Genomics">
        <title>Genomic and transcriptomic analysis of the endophytic fungus Pestalotiopsis fici reveals its lifestyle and high potential for synthesis of natural products.</title>
        <authorList>
            <person name="Wang X."/>
            <person name="Zhang X."/>
            <person name="Liu L."/>
            <person name="Xiang M."/>
            <person name="Wang W."/>
            <person name="Sun X."/>
            <person name="Che Y."/>
            <person name="Guo L."/>
            <person name="Liu G."/>
            <person name="Guo L."/>
            <person name="Wang C."/>
            <person name="Yin W.B."/>
            <person name="Stadler M."/>
            <person name="Zhang X."/>
            <person name="Liu X."/>
        </authorList>
    </citation>
    <scope>NUCLEOTIDE SEQUENCE [LARGE SCALE GENOMIC DNA]</scope>
    <source>
        <strain evidence="4">W106-1 / CGMCC3.15140</strain>
    </source>
</reference>
<evidence type="ECO:0000313" key="4">
    <source>
        <dbReference type="Proteomes" id="UP000030651"/>
    </source>
</evidence>
<dbReference type="PANTHER" id="PTHR46411">
    <property type="entry name" value="FAMILY ATPASE, PUTATIVE-RELATED"/>
    <property type="match status" value="1"/>
</dbReference>
<sequence length="1180" mass="134726">MPSDPLASDGDHGGGSDTQTTQEAPLTAPDEGENDSTTAGTQIHELHKRLREMESKMGSVDKLYNLHKSTAEAMEFSTEDPTISAWSNPAFDPIVRRREELEFYTDVLFFMRKLRHTHKAIVERERINKERMEALQKPDDTTVDDRIEKICLDAFKEGKRLKLIQMEWDDYLLRGAYDSPIPIEENCLTPVHVISGEPDSRLILQFPTAMRSIESAIKDRAQVERISPTFESGNLFEQEPLPERIRIHSRSLVAIFHEIAHMKGPPRVPMVNIPQIPTVYLRPFQDILYIQQDLRDWLAMLEKHFEKCDETRHFASASNSSSPAKPHDDPVSSDKDETKESLTYRLSHSVSALLHLRCLMEFIDKEIKPKQEYINSPECTRIHFHDLWHLFKPGDEVIQQDGKQAFVVLRVQVPKHRVEEPWNRWNKADDSSDSSSSSSDSDDDDDGDDGDDGTDGPFRVHCAYIDFDGKYFGPVSKRFKIPPFGETKSIRSLPLYPLRHTKDAQARQALIKRGQMLLEVSKFKAMYYMGVTIDKRDEIDSQVVIDFNEALADEERRKAWEPRMGNLRTAADHLGRQCTAHCCFPRDVRGGSQAESSRTEDHIKSLLPHTLMGVTSLILQSRSLQEVLSSLDKLTETEYTIMTYRVFGFILRSRKWAQLDLNLLRYENANARNLTVDAFEGLELPDNHREVLKSLVVQHFRSKQSTFMKNEQTDLIQGKGKGLILLLHGAPGVGKTTTAEGIAELFKKPLFQITCGDLGTTAREVETELEKNFSLASRWGCILLLDEADVFLSAREKMDFKRNGLVAVFLRVLEYYSGILFLTTNRIGDFDEAFSSRIHMSLYYPPLDEDKTLKVFQLNLDLIKKRFVRQGRSITFDASAVEKFARDHFKAYKYNRWNGRQIRNACQTALALAEFDSQGGTMNIESEMDKSVVVELQQKYFETVQKAYLAFDEYLGDIQGTQGDSRAIDYKLRARTDTPYQAKRNAFPQHESYRVPRSQHILHPEYPHTQRGSANVSQSNFGPQGDPFDQNYTPTTPNANMQSSRGYEHYSPHRVPMQSYQGQARGGSMTSREAYERSPEASQQYQTDHQYAQGGPRGQQFDSPRGSNRIIRSVEDERYSSPGYDDSPLPNRPAQRPSQAYSYENPNDGGSGQNLNPSMQGPSSYNPNTIFRSRRDDGGS</sequence>
<dbReference type="HOGENOM" id="CLU_004471_2_2_1"/>
<feature type="compositionally biased region" description="Polar residues" evidence="1">
    <location>
        <begin position="1010"/>
        <end position="1022"/>
    </location>
</feature>
<feature type="compositionally biased region" description="Polar residues" evidence="1">
    <location>
        <begin position="1080"/>
        <end position="1090"/>
    </location>
</feature>
<evidence type="ECO:0000256" key="1">
    <source>
        <dbReference type="SAM" id="MobiDB-lite"/>
    </source>
</evidence>
<dbReference type="InterPro" id="IPR003959">
    <property type="entry name" value="ATPase_AAA_core"/>
</dbReference>
<dbReference type="InParanoid" id="W3XF85"/>
<dbReference type="OMA" id="HCAYIDF"/>
<dbReference type="InterPro" id="IPR056599">
    <property type="entry name" value="AAA_lid_fung"/>
</dbReference>
<evidence type="ECO:0000313" key="3">
    <source>
        <dbReference type="EMBL" id="ETS84738.1"/>
    </source>
</evidence>
<feature type="compositionally biased region" description="Basic and acidic residues" evidence="1">
    <location>
        <begin position="421"/>
        <end position="430"/>
    </location>
</feature>
<dbReference type="AlphaFoldDB" id="W3XF85"/>
<dbReference type="InterPro" id="IPR003593">
    <property type="entry name" value="AAA+_ATPase"/>
</dbReference>
<feature type="compositionally biased region" description="Basic and acidic residues" evidence="1">
    <location>
        <begin position="325"/>
        <end position="340"/>
    </location>
</feature>
<dbReference type="InterPro" id="IPR027417">
    <property type="entry name" value="P-loop_NTPase"/>
</dbReference>
<dbReference type="CDD" id="cd19481">
    <property type="entry name" value="RecA-like_protease"/>
    <property type="match status" value="1"/>
</dbReference>
<feature type="compositionally biased region" description="Polar residues" evidence="1">
    <location>
        <begin position="1136"/>
        <end position="1145"/>
    </location>
</feature>
<dbReference type="GO" id="GO:0016887">
    <property type="term" value="F:ATP hydrolysis activity"/>
    <property type="evidence" value="ECO:0007669"/>
    <property type="project" value="InterPro"/>
</dbReference>